<organism evidence="1 2">
    <name type="scientific">Cronobacter sakazakii (strain ATCC BAA-894)</name>
    <name type="common">Enterobacter sakazakii</name>
    <dbReference type="NCBI Taxonomy" id="290339"/>
    <lineage>
        <taxon>Bacteria</taxon>
        <taxon>Pseudomonadati</taxon>
        <taxon>Pseudomonadota</taxon>
        <taxon>Gammaproteobacteria</taxon>
        <taxon>Enterobacterales</taxon>
        <taxon>Enterobacteriaceae</taxon>
        <taxon>Cronobacter</taxon>
    </lineage>
</organism>
<sequence>MRQRYILHAFYKTSPVNAIAFPARKNLLRLMGSLWQGNSDE</sequence>
<evidence type="ECO:0000313" key="1">
    <source>
        <dbReference type="EMBL" id="ABU76974.1"/>
    </source>
</evidence>
<evidence type="ECO:0000313" key="2">
    <source>
        <dbReference type="Proteomes" id="UP000000260"/>
    </source>
</evidence>
<dbReference type="Proteomes" id="UP000000260">
    <property type="component" value="Chromosome"/>
</dbReference>
<dbReference type="AlphaFoldDB" id="A7MLE7"/>
<accession>A7MLE7</accession>
<reference evidence="1 2" key="1">
    <citation type="journal article" date="2010" name="PLoS ONE">
        <title>Genome sequence of Cronobacter sakazakii BAA-894 and comparative genomic hybridization analysis with other Cronobacter species.</title>
        <authorList>
            <person name="Kucerova E."/>
            <person name="Clifton S.W."/>
            <person name="Xia X.Q."/>
            <person name="Long F."/>
            <person name="Porwollik S."/>
            <person name="Fulton L."/>
            <person name="Fronick C."/>
            <person name="Minx P."/>
            <person name="Kyung K."/>
            <person name="Warren W."/>
            <person name="Fulton R."/>
            <person name="Feng D."/>
            <person name="Wollam A."/>
            <person name="Shah N."/>
            <person name="Bhonagiri V."/>
            <person name="Nash W.E."/>
            <person name="Hallsworth-Pepin K."/>
            <person name="Wilson R.K."/>
            <person name="McClelland M."/>
            <person name="Forsythe S.J."/>
        </authorList>
    </citation>
    <scope>NUCLEOTIDE SEQUENCE [LARGE SCALE GENOMIC DNA]</scope>
    <source>
        <strain evidence="1 2">ATCC BAA-894</strain>
    </source>
</reference>
<dbReference type="KEGG" id="esa:ESA_01720"/>
<gene>
    <name evidence="1" type="ordered locus">ESA_01720</name>
</gene>
<protein>
    <submittedName>
        <fullName evidence="1">Uncharacterized protein</fullName>
    </submittedName>
</protein>
<keyword evidence="2" id="KW-1185">Reference proteome</keyword>
<dbReference type="HOGENOM" id="CLU_3268817_0_0_6"/>
<proteinExistence type="predicted"/>
<dbReference type="EMBL" id="CP000783">
    <property type="protein sequence ID" value="ABU76974.1"/>
    <property type="molecule type" value="Genomic_DNA"/>
</dbReference>
<name>A7MLE7_CROS8</name>